<evidence type="ECO:0000313" key="3">
    <source>
        <dbReference type="EMBL" id="TDP62737.1"/>
    </source>
</evidence>
<accession>A0A4R6QHE2</accession>
<feature type="signal peptide" evidence="2">
    <location>
        <begin position="1"/>
        <end position="29"/>
    </location>
</feature>
<comment type="caution">
    <text evidence="3">The sequence shown here is derived from an EMBL/GenBank/DDBJ whole genome shotgun (WGS) entry which is preliminary data.</text>
</comment>
<keyword evidence="4" id="KW-1185">Reference proteome</keyword>
<keyword evidence="2" id="KW-0732">Signal</keyword>
<dbReference type="EMBL" id="SNXS01000006">
    <property type="protein sequence ID" value="TDP62737.1"/>
    <property type="molecule type" value="Genomic_DNA"/>
</dbReference>
<evidence type="ECO:0008006" key="5">
    <source>
        <dbReference type="Google" id="ProtNLM"/>
    </source>
</evidence>
<dbReference type="InParanoid" id="A0A4R6QHE2"/>
<organism evidence="3 4">
    <name type="scientific">Roseateles toxinivorans</name>
    <dbReference type="NCBI Taxonomy" id="270368"/>
    <lineage>
        <taxon>Bacteria</taxon>
        <taxon>Pseudomonadati</taxon>
        <taxon>Pseudomonadota</taxon>
        <taxon>Betaproteobacteria</taxon>
        <taxon>Burkholderiales</taxon>
        <taxon>Sphaerotilaceae</taxon>
        <taxon>Roseateles</taxon>
    </lineage>
</organism>
<keyword evidence="1" id="KW-1133">Transmembrane helix</keyword>
<feature type="transmembrane region" description="Helical" evidence="1">
    <location>
        <begin position="163"/>
        <end position="184"/>
    </location>
</feature>
<name>A0A4R6QHE2_9BURK</name>
<feature type="chain" id="PRO_5020540376" description="Lipoprotein" evidence="2">
    <location>
        <begin position="30"/>
        <end position="265"/>
    </location>
</feature>
<sequence length="265" mass="29397">MAFWGLTKNRAMRYIITLMLLCLSLGACDQDAVFNRFIPQPEAEEGKAIIALVAARDFSAVEQRVEPLLREPALRSKLQDIANQFPDGQPRSISTIGAHVLKSATDETYNLTYEYEFPSAWVVANVVLQRKAGELLVAGLQAQSLSQSQRAMNAFTFNAKGPIHYIFLILACAVPALIVVALVICIRTPIPRRKWLWCLFIALGFMQFTLNWTTGQWGVQPLSFMLLGAGFSQGSPYGPHMLMFSLPIGAIVFLLGRRSFRANAA</sequence>
<gene>
    <name evidence="3" type="ORF">DES47_10632</name>
</gene>
<proteinExistence type="predicted"/>
<evidence type="ECO:0000313" key="4">
    <source>
        <dbReference type="Proteomes" id="UP000295361"/>
    </source>
</evidence>
<keyword evidence="1" id="KW-0812">Transmembrane</keyword>
<dbReference type="Proteomes" id="UP000295361">
    <property type="component" value="Unassembled WGS sequence"/>
</dbReference>
<protein>
    <recommendedName>
        <fullName evidence="5">Lipoprotein</fullName>
    </recommendedName>
</protein>
<evidence type="ECO:0000256" key="1">
    <source>
        <dbReference type="SAM" id="Phobius"/>
    </source>
</evidence>
<keyword evidence="1" id="KW-0472">Membrane</keyword>
<evidence type="ECO:0000256" key="2">
    <source>
        <dbReference type="SAM" id="SignalP"/>
    </source>
</evidence>
<reference evidence="3 4" key="1">
    <citation type="submission" date="2019-03" db="EMBL/GenBank/DDBJ databases">
        <title>Genomic Encyclopedia of Type Strains, Phase IV (KMG-IV): sequencing the most valuable type-strain genomes for metagenomic binning, comparative biology and taxonomic classification.</title>
        <authorList>
            <person name="Goeker M."/>
        </authorList>
    </citation>
    <scope>NUCLEOTIDE SEQUENCE [LARGE SCALE GENOMIC DNA]</scope>
    <source>
        <strain evidence="3 4">DSM 16998</strain>
    </source>
</reference>
<feature type="transmembrane region" description="Helical" evidence="1">
    <location>
        <begin position="237"/>
        <end position="256"/>
    </location>
</feature>
<feature type="transmembrane region" description="Helical" evidence="1">
    <location>
        <begin position="196"/>
        <end position="217"/>
    </location>
</feature>
<dbReference type="AlphaFoldDB" id="A0A4R6QHE2"/>